<gene>
    <name evidence="1" type="ORF">N0V91_003804</name>
</gene>
<dbReference type="EMBL" id="JAPEVA010000020">
    <property type="protein sequence ID" value="KAJ4407535.1"/>
    <property type="molecule type" value="Genomic_DNA"/>
</dbReference>
<comment type="caution">
    <text evidence="1">The sequence shown here is derived from an EMBL/GenBank/DDBJ whole genome shotgun (WGS) entry which is preliminary data.</text>
</comment>
<accession>A0A9W9D8T8</accession>
<evidence type="ECO:0000313" key="1">
    <source>
        <dbReference type="EMBL" id="KAJ4407535.1"/>
    </source>
</evidence>
<sequence>MDGFSEKISRDNIHPVTYVKNLVVAQLPSIYGASSLEWTRFDVLLMKIGPNDLGSMSYQL</sequence>
<proteinExistence type="predicted"/>
<organism evidence="1 2">
    <name type="scientific">Didymella pomorum</name>
    <dbReference type="NCBI Taxonomy" id="749634"/>
    <lineage>
        <taxon>Eukaryota</taxon>
        <taxon>Fungi</taxon>
        <taxon>Dikarya</taxon>
        <taxon>Ascomycota</taxon>
        <taxon>Pezizomycotina</taxon>
        <taxon>Dothideomycetes</taxon>
        <taxon>Pleosporomycetidae</taxon>
        <taxon>Pleosporales</taxon>
        <taxon>Pleosporineae</taxon>
        <taxon>Didymellaceae</taxon>
        <taxon>Didymella</taxon>
    </lineage>
</organism>
<reference evidence="1" key="1">
    <citation type="submission" date="2022-10" db="EMBL/GenBank/DDBJ databases">
        <title>Tapping the CABI collections for fungal endophytes: first genome assemblies for Collariella, Neodidymelliopsis, Ascochyta clinopodiicola, Didymella pomorum, Didymosphaeria variabile, Neocosmospora piperis and Neocucurbitaria cava.</title>
        <authorList>
            <person name="Hill R."/>
        </authorList>
    </citation>
    <scope>NUCLEOTIDE SEQUENCE</scope>
    <source>
        <strain evidence="1">IMI 355091</strain>
    </source>
</reference>
<dbReference type="AlphaFoldDB" id="A0A9W9D8T8"/>
<dbReference type="Proteomes" id="UP001140510">
    <property type="component" value="Unassembled WGS sequence"/>
</dbReference>
<evidence type="ECO:0000313" key="2">
    <source>
        <dbReference type="Proteomes" id="UP001140510"/>
    </source>
</evidence>
<protein>
    <submittedName>
        <fullName evidence="1">Uncharacterized protein</fullName>
    </submittedName>
</protein>
<name>A0A9W9D8T8_9PLEO</name>
<keyword evidence="2" id="KW-1185">Reference proteome</keyword>